<evidence type="ECO:0000313" key="3">
    <source>
        <dbReference type="Proteomes" id="UP000250321"/>
    </source>
</evidence>
<sequence>MEATQKPIEVRALEALGQGFDLSSDFRLKFSKGLNGSDGRLVVLNEANKRDIVIPSGGGVTIHGVPEDIRCDKGDRIRFKSDVLEFNQKTSRDQNKVEGGWFSGTEGNQENEKKSSSLVTTASYRGIGGKSAPSRGGEKARKREVRSPL</sequence>
<reference evidence="2 3" key="1">
    <citation type="submission" date="2018-02" db="EMBL/GenBank/DDBJ databases">
        <title>Draft genome of wild Prunus yedoensis var. nudiflora.</title>
        <authorList>
            <person name="Baek S."/>
            <person name="Kim J.-H."/>
            <person name="Choi K."/>
            <person name="Kim G.-B."/>
            <person name="Cho A."/>
            <person name="Jang H."/>
            <person name="Shin C.-H."/>
            <person name="Yu H.-J."/>
            <person name="Mun J.-H."/>
        </authorList>
    </citation>
    <scope>NUCLEOTIDE SEQUENCE [LARGE SCALE GENOMIC DNA]</scope>
    <source>
        <strain evidence="3">cv. Jeju island</strain>
        <tissue evidence="2">Leaf</tissue>
    </source>
</reference>
<dbReference type="InterPro" id="IPR044663">
    <property type="entry name" value="CAD1/NSL1-like"/>
</dbReference>
<name>A0A314Y7T4_PRUYE</name>
<dbReference type="GO" id="GO:2000031">
    <property type="term" value="P:regulation of salicylic acid mediated signaling pathway"/>
    <property type="evidence" value="ECO:0007669"/>
    <property type="project" value="InterPro"/>
</dbReference>
<dbReference type="GO" id="GO:0009626">
    <property type="term" value="P:plant-type hypersensitive response"/>
    <property type="evidence" value="ECO:0007669"/>
    <property type="project" value="TreeGrafter"/>
</dbReference>
<keyword evidence="3" id="KW-1185">Reference proteome</keyword>
<accession>A0A314Y7T4</accession>
<protein>
    <submittedName>
        <fullName evidence="2">MACPF domain-containing protein</fullName>
    </submittedName>
</protein>
<feature type="region of interest" description="Disordered" evidence="1">
    <location>
        <begin position="88"/>
        <end position="149"/>
    </location>
</feature>
<dbReference type="EMBL" id="PJQY01001739">
    <property type="protein sequence ID" value="PQQ00128.1"/>
    <property type="molecule type" value="Genomic_DNA"/>
</dbReference>
<dbReference type="GO" id="GO:0005886">
    <property type="term" value="C:plasma membrane"/>
    <property type="evidence" value="ECO:0007669"/>
    <property type="project" value="TreeGrafter"/>
</dbReference>
<dbReference type="STRING" id="2094558.A0A314Y7T4"/>
<organism evidence="2 3">
    <name type="scientific">Prunus yedoensis var. nudiflora</name>
    <dbReference type="NCBI Taxonomy" id="2094558"/>
    <lineage>
        <taxon>Eukaryota</taxon>
        <taxon>Viridiplantae</taxon>
        <taxon>Streptophyta</taxon>
        <taxon>Embryophyta</taxon>
        <taxon>Tracheophyta</taxon>
        <taxon>Spermatophyta</taxon>
        <taxon>Magnoliopsida</taxon>
        <taxon>eudicotyledons</taxon>
        <taxon>Gunneridae</taxon>
        <taxon>Pentapetalae</taxon>
        <taxon>rosids</taxon>
        <taxon>fabids</taxon>
        <taxon>Rosales</taxon>
        <taxon>Rosaceae</taxon>
        <taxon>Amygdaloideae</taxon>
        <taxon>Amygdaleae</taxon>
        <taxon>Prunus</taxon>
    </lineage>
</organism>
<evidence type="ECO:0000313" key="2">
    <source>
        <dbReference type="EMBL" id="PQQ00128.1"/>
    </source>
</evidence>
<dbReference type="AlphaFoldDB" id="A0A314Y7T4"/>
<dbReference type="OrthoDB" id="1366754at2759"/>
<proteinExistence type="predicted"/>
<dbReference type="PANTHER" id="PTHR33199">
    <property type="entry name" value="MACPF DOMAIN-CONTAINING PROTEIN CAD1"/>
    <property type="match status" value="1"/>
</dbReference>
<gene>
    <name evidence="2" type="ORF">Pyn_27572</name>
</gene>
<comment type="caution">
    <text evidence="2">The sequence shown here is derived from an EMBL/GenBank/DDBJ whole genome shotgun (WGS) entry which is preliminary data.</text>
</comment>
<dbReference type="Proteomes" id="UP000250321">
    <property type="component" value="Unassembled WGS sequence"/>
</dbReference>
<evidence type="ECO:0000256" key="1">
    <source>
        <dbReference type="SAM" id="MobiDB-lite"/>
    </source>
</evidence>
<dbReference type="PANTHER" id="PTHR33199:SF2">
    <property type="entry name" value="OS02G0475300 PROTEIN"/>
    <property type="match status" value="1"/>
</dbReference>